<name>A0A699R6U0_TANCI</name>
<protein>
    <submittedName>
        <fullName evidence="2">Uncharacterized protein</fullName>
    </submittedName>
</protein>
<evidence type="ECO:0000313" key="2">
    <source>
        <dbReference type="EMBL" id="GFC80817.1"/>
    </source>
</evidence>
<comment type="caution">
    <text evidence="2">The sequence shown here is derived from an EMBL/GenBank/DDBJ whole genome shotgun (WGS) entry which is preliminary data.</text>
</comment>
<gene>
    <name evidence="2" type="ORF">Tci_852787</name>
</gene>
<feature type="region of interest" description="Disordered" evidence="1">
    <location>
        <begin position="90"/>
        <end position="132"/>
    </location>
</feature>
<sequence length="181" mass="20908">KAFRVFNSRTRIVEENLHIRFSKNTPNLVGSIPDWLFDIDALTRTMNYEPIFVGIQSNDYAGTKASDNAGKARKETEPIKDYILLPLWSADPPFSQDPKSFHDDGSKPSSDNGKKVDEDPRKENECKDQEKEDNVNTLTMLILLEQMKIMNFHLNQTSLLWKMLAHLTSQVMMKMMVQWLT</sequence>
<feature type="non-terminal residue" evidence="2">
    <location>
        <position position="1"/>
    </location>
</feature>
<organism evidence="2">
    <name type="scientific">Tanacetum cinerariifolium</name>
    <name type="common">Dalmatian daisy</name>
    <name type="synonym">Chrysanthemum cinerariifolium</name>
    <dbReference type="NCBI Taxonomy" id="118510"/>
    <lineage>
        <taxon>Eukaryota</taxon>
        <taxon>Viridiplantae</taxon>
        <taxon>Streptophyta</taxon>
        <taxon>Embryophyta</taxon>
        <taxon>Tracheophyta</taxon>
        <taxon>Spermatophyta</taxon>
        <taxon>Magnoliopsida</taxon>
        <taxon>eudicotyledons</taxon>
        <taxon>Gunneridae</taxon>
        <taxon>Pentapetalae</taxon>
        <taxon>asterids</taxon>
        <taxon>campanulids</taxon>
        <taxon>Asterales</taxon>
        <taxon>Asteraceae</taxon>
        <taxon>Asteroideae</taxon>
        <taxon>Anthemideae</taxon>
        <taxon>Anthemidinae</taxon>
        <taxon>Tanacetum</taxon>
    </lineage>
</organism>
<feature type="compositionally biased region" description="Basic and acidic residues" evidence="1">
    <location>
        <begin position="99"/>
        <end position="132"/>
    </location>
</feature>
<reference evidence="2" key="1">
    <citation type="journal article" date="2019" name="Sci. Rep.">
        <title>Draft genome of Tanacetum cinerariifolium, the natural source of mosquito coil.</title>
        <authorList>
            <person name="Yamashiro T."/>
            <person name="Shiraishi A."/>
            <person name="Satake H."/>
            <person name="Nakayama K."/>
        </authorList>
    </citation>
    <scope>NUCLEOTIDE SEQUENCE</scope>
</reference>
<dbReference type="AlphaFoldDB" id="A0A699R6U0"/>
<dbReference type="EMBL" id="BKCJ011076883">
    <property type="protein sequence ID" value="GFC80817.1"/>
    <property type="molecule type" value="Genomic_DNA"/>
</dbReference>
<proteinExistence type="predicted"/>
<evidence type="ECO:0000256" key="1">
    <source>
        <dbReference type="SAM" id="MobiDB-lite"/>
    </source>
</evidence>
<accession>A0A699R6U0</accession>